<organism evidence="2 3">
    <name type="scientific">Pandoraea communis</name>
    <dbReference type="NCBI Taxonomy" id="2508297"/>
    <lineage>
        <taxon>Bacteria</taxon>
        <taxon>Pseudomonadati</taxon>
        <taxon>Pseudomonadota</taxon>
        <taxon>Betaproteobacteria</taxon>
        <taxon>Burkholderiales</taxon>
        <taxon>Burkholderiaceae</taxon>
        <taxon>Pandoraea</taxon>
    </lineage>
</organism>
<dbReference type="InterPro" id="IPR001041">
    <property type="entry name" value="2Fe-2S_ferredoxin-type"/>
</dbReference>
<name>A0A5E4SSQ0_9BURK</name>
<accession>A0A5E4SSQ0</accession>
<reference evidence="2 3" key="1">
    <citation type="submission" date="2019-08" db="EMBL/GenBank/DDBJ databases">
        <authorList>
            <person name="Peeters C."/>
        </authorList>
    </citation>
    <scope>NUCLEOTIDE SEQUENCE [LARGE SCALE GENOMIC DNA]</scope>
    <source>
        <strain evidence="2 3">LMG 31110</strain>
    </source>
</reference>
<dbReference type="PROSITE" id="PS00197">
    <property type="entry name" value="2FE2S_FER_1"/>
    <property type="match status" value="1"/>
</dbReference>
<dbReference type="OrthoDB" id="9806195at2"/>
<protein>
    <submittedName>
        <fullName evidence="2">CadS</fullName>
    </submittedName>
</protein>
<sequence>MFKVEIDDIGLRYLCDAQQSLLRGMEQLGKRGIPVGCRSGGCGVCKVRVIAGTCRLGKMSRACVSEQEAQEGVVLACRAYPESHVRVALAEKMQRCLNRGADGGRNDDGEEQQ</sequence>
<evidence type="ECO:0000313" key="3">
    <source>
        <dbReference type="Proteomes" id="UP000337189"/>
    </source>
</evidence>
<dbReference type="EMBL" id="CABPSJ010000001">
    <property type="protein sequence ID" value="VVD77873.1"/>
    <property type="molecule type" value="Genomic_DNA"/>
</dbReference>
<dbReference type="InterPro" id="IPR006058">
    <property type="entry name" value="2Fe2S_fd_BS"/>
</dbReference>
<dbReference type="Pfam" id="PF00111">
    <property type="entry name" value="Fer2"/>
    <property type="match status" value="1"/>
</dbReference>
<dbReference type="GO" id="GO:0051537">
    <property type="term" value="F:2 iron, 2 sulfur cluster binding"/>
    <property type="evidence" value="ECO:0007669"/>
    <property type="project" value="InterPro"/>
</dbReference>
<dbReference type="AlphaFoldDB" id="A0A5E4SSQ0"/>
<evidence type="ECO:0000313" key="2">
    <source>
        <dbReference type="EMBL" id="VVD77873.1"/>
    </source>
</evidence>
<gene>
    <name evidence="2" type="ORF">PCO31110_00969</name>
</gene>
<evidence type="ECO:0000259" key="1">
    <source>
        <dbReference type="PROSITE" id="PS51085"/>
    </source>
</evidence>
<dbReference type="Gene3D" id="3.10.20.30">
    <property type="match status" value="1"/>
</dbReference>
<feature type="domain" description="2Fe-2S ferredoxin-type" evidence="1">
    <location>
        <begin position="1"/>
        <end position="93"/>
    </location>
</feature>
<dbReference type="SUPFAM" id="SSF54292">
    <property type="entry name" value="2Fe-2S ferredoxin-like"/>
    <property type="match status" value="1"/>
</dbReference>
<dbReference type="PROSITE" id="PS51085">
    <property type="entry name" value="2FE2S_FER_2"/>
    <property type="match status" value="1"/>
</dbReference>
<proteinExistence type="predicted"/>
<dbReference type="InterPro" id="IPR012675">
    <property type="entry name" value="Beta-grasp_dom_sf"/>
</dbReference>
<dbReference type="InterPro" id="IPR036010">
    <property type="entry name" value="2Fe-2S_ferredoxin-like_sf"/>
</dbReference>
<dbReference type="Proteomes" id="UP000337189">
    <property type="component" value="Unassembled WGS sequence"/>
</dbReference>
<dbReference type="RefSeq" id="WP_150689751.1">
    <property type="nucleotide sequence ID" value="NZ_CABPSJ010000001.1"/>
</dbReference>
<dbReference type="CDD" id="cd00207">
    <property type="entry name" value="fer2"/>
    <property type="match status" value="1"/>
</dbReference>